<comment type="caution">
    <text evidence="3">The sequence shown here is derived from an EMBL/GenBank/DDBJ whole genome shotgun (WGS) entry which is preliminary data.</text>
</comment>
<feature type="domain" description="DUF4872" evidence="2">
    <location>
        <begin position="155"/>
        <end position="329"/>
    </location>
</feature>
<accession>A0A9E2W3M7</accession>
<evidence type="ECO:0000259" key="1">
    <source>
        <dbReference type="Pfam" id="PF14399"/>
    </source>
</evidence>
<organism evidence="3 4">
    <name type="scientific">Pinibacter aurantiacus</name>
    <dbReference type="NCBI Taxonomy" id="2851599"/>
    <lineage>
        <taxon>Bacteria</taxon>
        <taxon>Pseudomonadati</taxon>
        <taxon>Bacteroidota</taxon>
        <taxon>Chitinophagia</taxon>
        <taxon>Chitinophagales</taxon>
        <taxon>Chitinophagaceae</taxon>
        <taxon>Pinibacter</taxon>
    </lineage>
</organism>
<protein>
    <submittedName>
        <fullName evidence="3">BtrH N-terminal domain-containing protein</fullName>
    </submittedName>
</protein>
<feature type="domain" description="Butirosin biosynthesis protein H N-terminal" evidence="1">
    <location>
        <begin position="13"/>
        <end position="144"/>
    </location>
</feature>
<dbReference type="EMBL" id="JAHSPG010000003">
    <property type="protein sequence ID" value="MBV4356959.1"/>
    <property type="molecule type" value="Genomic_DNA"/>
</dbReference>
<dbReference type="RefSeq" id="WP_217790589.1">
    <property type="nucleotide sequence ID" value="NZ_JAHSPG010000003.1"/>
</dbReference>
<reference evidence="3" key="1">
    <citation type="submission" date="2021-06" db="EMBL/GenBank/DDBJ databases">
        <authorList>
            <person name="Huq M.A."/>
        </authorList>
    </citation>
    <scope>NUCLEOTIDE SEQUENCE</scope>
    <source>
        <strain evidence="3">MAH-26</strain>
    </source>
</reference>
<evidence type="ECO:0000313" key="4">
    <source>
        <dbReference type="Proteomes" id="UP000812270"/>
    </source>
</evidence>
<dbReference type="InterPro" id="IPR026935">
    <property type="entry name" value="BtrH_N"/>
</dbReference>
<gene>
    <name evidence="3" type="ORF">KTO63_07380</name>
</gene>
<dbReference type="Pfam" id="PF16169">
    <property type="entry name" value="DUF4872"/>
    <property type="match status" value="1"/>
</dbReference>
<proteinExistence type="predicted"/>
<name>A0A9E2W3M7_9BACT</name>
<sequence>MIIENFEHHQYAHCESGVTVNLLRYYGIELSEPMIFGIGAGMFFGHLPFVKVNGVPGTTFRIWPGYIFKRVSNQLGVKIKVENFKTPEKATQALDEVLASKRPAGMMASVYYLNYLPPAFRFHFNAHNLIAFGKEGDEYLISDPVMENVAKVSSEDLAKARFAKGFPEPNGRMYYPVQAPKTVDLTKPIWSGINQTCFFMLTPPVPFFGVKGIKFLGKKIKQYPAKLDPRRSALYVGNIIRMQEEIGTGGAGFRFLYAAFLQEAGKKFGNDELLHLSEEMTTIGDQWRNFAYSAARTCKARSGELHSYDELGDMLIDISGKEKDFFEKLKKVAKGRK</sequence>
<dbReference type="Pfam" id="PF14399">
    <property type="entry name" value="BtrH_N"/>
    <property type="match status" value="1"/>
</dbReference>
<evidence type="ECO:0000313" key="3">
    <source>
        <dbReference type="EMBL" id="MBV4356959.1"/>
    </source>
</evidence>
<keyword evidence="4" id="KW-1185">Reference proteome</keyword>
<dbReference type="Proteomes" id="UP000812270">
    <property type="component" value="Unassembled WGS sequence"/>
</dbReference>
<evidence type="ECO:0000259" key="2">
    <source>
        <dbReference type="Pfam" id="PF16169"/>
    </source>
</evidence>
<dbReference type="InterPro" id="IPR032369">
    <property type="entry name" value="DUF4872"/>
</dbReference>
<dbReference type="AlphaFoldDB" id="A0A9E2W3M7"/>